<dbReference type="Gene3D" id="3.90.190.10">
    <property type="entry name" value="Protein tyrosine phosphatase superfamily"/>
    <property type="match status" value="1"/>
</dbReference>
<dbReference type="CDD" id="cd14498">
    <property type="entry name" value="DSP"/>
    <property type="match status" value="1"/>
</dbReference>
<proteinExistence type="evidence at protein level"/>
<keyword evidence="4" id="KW-0002">3D-structure</keyword>
<dbReference type="SUPFAM" id="SSF52799">
    <property type="entry name" value="(Phosphotyrosine protein) phosphatases II"/>
    <property type="match status" value="1"/>
</dbReference>
<organism evidence="2 3">
    <name type="scientific">Sulfolobales Beppu filamentous virus 3</name>
    <dbReference type="NCBI Taxonomy" id="2493124"/>
    <lineage>
        <taxon>Viruses</taxon>
        <taxon>Adnaviria</taxon>
        <taxon>Zilligvirae</taxon>
        <taxon>Taleaviricota</taxon>
        <taxon>Tokiviricetes</taxon>
        <taxon>Ligamenvirales</taxon>
        <taxon>Lipothrixviridae</taxon>
        <taxon>Deltalipothrixvirus</taxon>
        <taxon>Deltalipothrixvirus beppuense</taxon>
        <taxon>Deltalipothrixvirus SBFV3</taxon>
    </lineage>
</organism>
<name>A0A3Q8Q3X3_9VIRU</name>
<dbReference type="SMR" id="A0A3Q8Q3X3"/>
<accession>A0A3Q8Q3X3</accession>
<dbReference type="Proteomes" id="UP000269193">
    <property type="component" value="Segment"/>
</dbReference>
<evidence type="ECO:0007829" key="4">
    <source>
        <dbReference type="PDB" id="7NCY"/>
    </source>
</evidence>
<sequence length="124" mass="14497">MIVRRVDDIVWQSDYEYAIKHGNEYDYVISVAKECKHPRASLWIPQDDNVYIPADRYVTVYNFIKQHDNGKSKFLIHCCAGMSRSVAYSIAYLVLRYGITVSEAKRRMGINYMLHPDIEKSLVM</sequence>
<dbReference type="PROSITE" id="PS50056">
    <property type="entry name" value="TYR_PHOSPHATASE_2"/>
    <property type="match status" value="1"/>
</dbReference>
<dbReference type="InterPro" id="IPR029021">
    <property type="entry name" value="Prot-tyrosine_phosphatase-like"/>
</dbReference>
<reference evidence="2 3" key="1">
    <citation type="journal article" date="2018" name="Environ. Microbiol.">
        <title>New archaeal viruses discovered by metagenomic analysis of viral communities in enrichment cultures.</title>
        <authorList>
            <person name="Liu Y."/>
            <person name="Brandt D."/>
            <person name="Ishino S."/>
            <person name="Ishino Y."/>
            <person name="Koonin E.V."/>
            <person name="Kalinowski J."/>
            <person name="Krupovic M."/>
            <person name="Prangishvili D."/>
        </authorList>
    </citation>
    <scope>NUCLEOTIDE SEQUENCE [LARGE SCALE GENOMIC DNA]</scope>
</reference>
<dbReference type="Pfam" id="PF00782">
    <property type="entry name" value="DSPc"/>
    <property type="match status" value="1"/>
</dbReference>
<dbReference type="InterPro" id="IPR000340">
    <property type="entry name" value="Dual-sp_phosphatase_cat-dom"/>
</dbReference>
<evidence type="ECO:0000313" key="2">
    <source>
        <dbReference type="EMBL" id="AZI75876.1"/>
    </source>
</evidence>
<feature type="disulfide bond" evidence="4">
    <location>
        <begin position="35"/>
        <end position="79"/>
    </location>
</feature>
<evidence type="ECO:0000259" key="1">
    <source>
        <dbReference type="PROSITE" id="PS50056"/>
    </source>
</evidence>
<evidence type="ECO:0000313" key="3">
    <source>
        <dbReference type="Proteomes" id="UP000269193"/>
    </source>
</evidence>
<keyword evidence="3" id="KW-1185">Reference proteome</keyword>
<reference evidence="4" key="2">
    <citation type="submission" date="2021-01" db="PDB data bank">
        <title>Dual specificity phosphatase from Sulfolobales Beppu filamentous virus 3.</title>
        <authorList>
            <person name="Welin M."/>
            <person name="Akutsu M."/>
            <person name="Hakansson M."/>
            <person name="Al-Karadaghi S."/>
            <person name="Jasilionis A."/>
            <person name="Nordberg Karlsson E."/>
        </authorList>
    </citation>
    <scope>X-RAY CRYSTALLOGRAPHY (2.00 ANGSTROMS) OF 2-124</scope>
    <scope>DISULFIDE BONDS</scope>
</reference>
<dbReference type="EMBL" id="MK064564">
    <property type="protein sequence ID" value="AZI75876.1"/>
    <property type="molecule type" value="Genomic_DNA"/>
</dbReference>
<dbReference type="PDB" id="7NCY">
    <property type="method" value="X-ray"/>
    <property type="resolution" value="2.00 A"/>
    <property type="chains" value="A/B=2-124"/>
</dbReference>
<gene>
    <name evidence="2" type="ORF">SBFV3_gp41</name>
</gene>
<feature type="domain" description="Tyrosine specific protein phosphatases" evidence="1">
    <location>
        <begin position="55"/>
        <end position="108"/>
    </location>
</feature>
<protein>
    <submittedName>
        <fullName evidence="2">Putative dual specificity phosphatase</fullName>
    </submittedName>
</protein>
<dbReference type="InterPro" id="IPR000387">
    <property type="entry name" value="Tyr_Pase_dom"/>
</dbReference>